<dbReference type="CDD" id="cd06127">
    <property type="entry name" value="DEDDh"/>
    <property type="match status" value="1"/>
</dbReference>
<evidence type="ECO:0000256" key="1">
    <source>
        <dbReference type="ARBA" id="ARBA00022722"/>
    </source>
</evidence>
<evidence type="ECO:0000259" key="4">
    <source>
        <dbReference type="SMART" id="SM00479"/>
    </source>
</evidence>
<organism evidence="5 6">
    <name type="scientific">Caldalkalibacillus horti</name>
    <dbReference type="NCBI Taxonomy" id="77523"/>
    <lineage>
        <taxon>Bacteria</taxon>
        <taxon>Bacillati</taxon>
        <taxon>Bacillota</taxon>
        <taxon>Bacilli</taxon>
        <taxon>Bacillales</taxon>
        <taxon>Bacillaceae</taxon>
        <taxon>Caldalkalibacillus</taxon>
    </lineage>
</organism>
<evidence type="ECO:0000313" key="6">
    <source>
        <dbReference type="Proteomes" id="UP001235840"/>
    </source>
</evidence>
<feature type="domain" description="Exonuclease" evidence="4">
    <location>
        <begin position="56"/>
        <end position="224"/>
    </location>
</feature>
<keyword evidence="5" id="KW-0548">Nucleotidyltransferase</keyword>
<dbReference type="RefSeq" id="WP_307392492.1">
    <property type="nucleotide sequence ID" value="NZ_BAAADK010000045.1"/>
</dbReference>
<keyword evidence="6" id="KW-1185">Reference proteome</keyword>
<dbReference type="EC" id="2.7.7.7" evidence="5"/>
<dbReference type="Proteomes" id="UP001235840">
    <property type="component" value="Unassembled WGS sequence"/>
</dbReference>
<evidence type="ECO:0000313" key="5">
    <source>
        <dbReference type="EMBL" id="MDQ0165416.1"/>
    </source>
</evidence>
<dbReference type="PANTHER" id="PTHR30231:SF4">
    <property type="entry name" value="PROTEIN NEN2"/>
    <property type="match status" value="1"/>
</dbReference>
<sequence length="240" mass="27624">MKINQVVQMMKQWSTKLPMFLTSVPDQMRAEHLSYVRQLKKELSKDYFQLPLQELKVVVFDFETSGFFPDQGDQILSIGAIKVEGTTLSAESFYSCVFTEELPSAEILDLTGLSPAELQAAPAIDDILPKFFSFCEQSMLVAHHAQHERAFLQQATQKLYQLPFQQRIVDTSLLMKLFQTWKTPPTLDFCCEAFGVPITHRHHAFEDAVATAKLWIAYLEEFKKRNFETLQDVYSEIAKK</sequence>
<keyword evidence="5" id="KW-0808">Transferase</keyword>
<accession>A0ABT9VWR0</accession>
<comment type="caution">
    <text evidence="5">The sequence shown here is derived from an EMBL/GenBank/DDBJ whole genome shotgun (WGS) entry which is preliminary data.</text>
</comment>
<dbReference type="Pfam" id="PF00929">
    <property type="entry name" value="RNase_T"/>
    <property type="match status" value="1"/>
</dbReference>
<dbReference type="SUPFAM" id="SSF53098">
    <property type="entry name" value="Ribonuclease H-like"/>
    <property type="match status" value="1"/>
</dbReference>
<dbReference type="SMART" id="SM00479">
    <property type="entry name" value="EXOIII"/>
    <property type="match status" value="1"/>
</dbReference>
<dbReference type="InterPro" id="IPR013520">
    <property type="entry name" value="Ribonucl_H"/>
</dbReference>
<dbReference type="Gene3D" id="3.30.420.10">
    <property type="entry name" value="Ribonuclease H-like superfamily/Ribonuclease H"/>
    <property type="match status" value="1"/>
</dbReference>
<keyword evidence="3" id="KW-0269">Exonuclease</keyword>
<keyword evidence="1" id="KW-0540">Nuclease</keyword>
<proteinExistence type="predicted"/>
<dbReference type="PANTHER" id="PTHR30231">
    <property type="entry name" value="DNA POLYMERASE III SUBUNIT EPSILON"/>
    <property type="match status" value="1"/>
</dbReference>
<gene>
    <name evidence="5" type="ORF">J2S11_001316</name>
</gene>
<dbReference type="InterPro" id="IPR036397">
    <property type="entry name" value="RNaseH_sf"/>
</dbReference>
<dbReference type="EMBL" id="JAUSTY010000004">
    <property type="protein sequence ID" value="MDQ0165416.1"/>
    <property type="molecule type" value="Genomic_DNA"/>
</dbReference>
<protein>
    <submittedName>
        <fullName evidence="5">DNA polymerase-3 subunit epsilon</fullName>
        <ecNumber evidence="5">2.7.7.7</ecNumber>
    </submittedName>
</protein>
<dbReference type="GO" id="GO:0003887">
    <property type="term" value="F:DNA-directed DNA polymerase activity"/>
    <property type="evidence" value="ECO:0007669"/>
    <property type="project" value="UniProtKB-EC"/>
</dbReference>
<dbReference type="NCBIfam" id="NF005836">
    <property type="entry name" value="PRK07740.1"/>
    <property type="match status" value="1"/>
</dbReference>
<dbReference type="InterPro" id="IPR012337">
    <property type="entry name" value="RNaseH-like_sf"/>
</dbReference>
<reference evidence="5 6" key="1">
    <citation type="submission" date="2023-07" db="EMBL/GenBank/DDBJ databases">
        <title>Genomic Encyclopedia of Type Strains, Phase IV (KMG-IV): sequencing the most valuable type-strain genomes for metagenomic binning, comparative biology and taxonomic classification.</title>
        <authorList>
            <person name="Goeker M."/>
        </authorList>
    </citation>
    <scope>NUCLEOTIDE SEQUENCE [LARGE SCALE GENOMIC DNA]</scope>
    <source>
        <strain evidence="5 6">DSM 12751</strain>
    </source>
</reference>
<name>A0ABT9VWR0_9BACI</name>
<evidence type="ECO:0000256" key="3">
    <source>
        <dbReference type="ARBA" id="ARBA00022839"/>
    </source>
</evidence>
<keyword evidence="2" id="KW-0378">Hydrolase</keyword>
<evidence type="ECO:0000256" key="2">
    <source>
        <dbReference type="ARBA" id="ARBA00022801"/>
    </source>
</evidence>